<organism evidence="1 2">
    <name type="scientific">Aeoliella mucimassa</name>
    <dbReference type="NCBI Taxonomy" id="2527972"/>
    <lineage>
        <taxon>Bacteria</taxon>
        <taxon>Pseudomonadati</taxon>
        <taxon>Planctomycetota</taxon>
        <taxon>Planctomycetia</taxon>
        <taxon>Pirellulales</taxon>
        <taxon>Lacipirellulaceae</taxon>
        <taxon>Aeoliella</taxon>
    </lineage>
</organism>
<proteinExistence type="predicted"/>
<reference evidence="1 2" key="1">
    <citation type="submission" date="2019-02" db="EMBL/GenBank/DDBJ databases">
        <title>Deep-cultivation of Planctomycetes and their phenomic and genomic characterization uncovers novel biology.</title>
        <authorList>
            <person name="Wiegand S."/>
            <person name="Jogler M."/>
            <person name="Boedeker C."/>
            <person name="Pinto D."/>
            <person name="Vollmers J."/>
            <person name="Rivas-Marin E."/>
            <person name="Kohn T."/>
            <person name="Peeters S.H."/>
            <person name="Heuer A."/>
            <person name="Rast P."/>
            <person name="Oberbeckmann S."/>
            <person name="Bunk B."/>
            <person name="Jeske O."/>
            <person name="Meyerdierks A."/>
            <person name="Storesund J.E."/>
            <person name="Kallscheuer N."/>
            <person name="Luecker S."/>
            <person name="Lage O.M."/>
            <person name="Pohl T."/>
            <person name="Merkel B.J."/>
            <person name="Hornburger P."/>
            <person name="Mueller R.-W."/>
            <person name="Bruemmer F."/>
            <person name="Labrenz M."/>
            <person name="Spormann A.M."/>
            <person name="Op den Camp H."/>
            <person name="Overmann J."/>
            <person name="Amann R."/>
            <person name="Jetten M.S.M."/>
            <person name="Mascher T."/>
            <person name="Medema M.H."/>
            <person name="Devos D.P."/>
            <person name="Kaster A.-K."/>
            <person name="Ovreas L."/>
            <person name="Rohde M."/>
            <person name="Galperin M.Y."/>
            <person name="Jogler C."/>
        </authorList>
    </citation>
    <scope>NUCLEOTIDE SEQUENCE [LARGE SCALE GENOMIC DNA]</scope>
    <source>
        <strain evidence="1 2">Pan181</strain>
    </source>
</reference>
<dbReference type="EMBL" id="CP036278">
    <property type="protein sequence ID" value="QDU56230.1"/>
    <property type="molecule type" value="Genomic_DNA"/>
</dbReference>
<dbReference type="AlphaFoldDB" id="A0A518ANE0"/>
<gene>
    <name evidence="1" type="ORF">Pan181_24380</name>
</gene>
<name>A0A518ANE0_9BACT</name>
<protein>
    <submittedName>
        <fullName evidence="1">Uncharacterized protein</fullName>
    </submittedName>
</protein>
<keyword evidence="2" id="KW-1185">Reference proteome</keyword>
<evidence type="ECO:0000313" key="1">
    <source>
        <dbReference type="EMBL" id="QDU56230.1"/>
    </source>
</evidence>
<evidence type="ECO:0000313" key="2">
    <source>
        <dbReference type="Proteomes" id="UP000315750"/>
    </source>
</evidence>
<dbReference type="KEGG" id="amuc:Pan181_24380"/>
<accession>A0A518ANE0</accession>
<dbReference type="Proteomes" id="UP000315750">
    <property type="component" value="Chromosome"/>
</dbReference>
<sequence length="37" mass="4322">MLDRPSQFMQISFDLVKLSTLKFQLLLQAFNFLATCL</sequence>